<dbReference type="InterPro" id="IPR007527">
    <property type="entry name" value="Znf_SWIM"/>
</dbReference>
<accession>A0A9N9QLT2</accession>
<dbReference type="Proteomes" id="UP001152799">
    <property type="component" value="Chromosome 6"/>
</dbReference>
<dbReference type="PANTHER" id="PTHR35385:SF2">
    <property type="entry name" value="PROTEIN B, PUTATIVE-RELATED"/>
    <property type="match status" value="1"/>
</dbReference>
<reference evidence="3" key="1">
    <citation type="submission" date="2022-01" db="EMBL/GenBank/DDBJ databases">
        <authorList>
            <person name="King R."/>
        </authorList>
    </citation>
    <scope>NUCLEOTIDE SEQUENCE</scope>
</reference>
<gene>
    <name evidence="3" type="ORF">CEUTPL_LOCUS11149</name>
</gene>
<sequence length="741" mass="85774">MSGEDVLNEVPGAELEALLPDGYEYLVVDAKPISDNKFIALFHIDLKSDDEIFTWLDKYQQRNHIYFEEVDNDDENFVDNEFIKVYRCVASTFSNAEEQSIQCEATIKTTLKKVNMENSSDQYLETYPCEIVVTHFHNHELNFSIPKFQHWFEDLFQEGQSPKSALKKIREELLQKYGEDYLEIDPTAKICLCQSWVNDYYSTLYGEPNMKEEYSELEKIIHEYNDECGDICAMVKNESIIAICSPLMKRNWELISEVKEVIYVDSSVLDKHNMRIMSLLCPSRLGILPLGILLLPCKDDDEEFIIEGINLLRLMLPENAKTPKLMIVADRNEGRCNLLKDCFNIENVLICKIFVQKTVLKWLWSQKNRLTKAERINIYVTFIKTLNCSTETEFEESYEKLTAISNNTKTYRYFENLKAMAPLWATCYRKSQKYDSNDYSKIIFNVLQKNMPAKTLNKVQLFACVASNFENYFFNWLTKLTSSNGLASEQTESWQGCSSSVFDCRDIGDNLYSVMEDTKINIVNRSIDYCTCSVNQNRVPCRHKWAIIRAFNFKDDVHPLVDEKLKRLIKKLLVGNKCILKGWYDDNKKLDQLDTDYAITRKISKQPRMKEIQNKLENTVKTIMQKLVLNPNLFIGPVEKFISDFESCKTNDDLVNVLASFSKPKVASTPIAKKVTAGSNSVKKKSVVIKAQQKLTPIGRKQNSAGYFIFKEMQRSDLVIENNFNSINKSESGPVKKKKMN</sequence>
<keyword evidence="4" id="KW-1185">Reference proteome</keyword>
<name>A0A9N9QLT2_9CUCU</name>
<dbReference type="PANTHER" id="PTHR35385">
    <property type="entry name" value="PROTEIN B, PUTATIVE-RELATED-RELATED"/>
    <property type="match status" value="1"/>
</dbReference>
<dbReference type="PROSITE" id="PS50966">
    <property type="entry name" value="ZF_SWIM"/>
    <property type="match status" value="1"/>
</dbReference>
<organism evidence="3 4">
    <name type="scientific">Ceutorhynchus assimilis</name>
    <name type="common">cabbage seed weevil</name>
    <dbReference type="NCBI Taxonomy" id="467358"/>
    <lineage>
        <taxon>Eukaryota</taxon>
        <taxon>Metazoa</taxon>
        <taxon>Ecdysozoa</taxon>
        <taxon>Arthropoda</taxon>
        <taxon>Hexapoda</taxon>
        <taxon>Insecta</taxon>
        <taxon>Pterygota</taxon>
        <taxon>Neoptera</taxon>
        <taxon>Endopterygota</taxon>
        <taxon>Coleoptera</taxon>
        <taxon>Polyphaga</taxon>
        <taxon>Cucujiformia</taxon>
        <taxon>Curculionidae</taxon>
        <taxon>Ceutorhynchinae</taxon>
        <taxon>Ceutorhynchus</taxon>
    </lineage>
</organism>
<dbReference type="AlphaFoldDB" id="A0A9N9QLT2"/>
<evidence type="ECO:0000259" key="2">
    <source>
        <dbReference type="PROSITE" id="PS50966"/>
    </source>
</evidence>
<proteinExistence type="predicted"/>
<dbReference type="GO" id="GO:0008270">
    <property type="term" value="F:zinc ion binding"/>
    <property type="evidence" value="ECO:0007669"/>
    <property type="project" value="UniProtKB-KW"/>
</dbReference>
<evidence type="ECO:0000313" key="3">
    <source>
        <dbReference type="EMBL" id="CAG9770700.1"/>
    </source>
</evidence>
<feature type="domain" description="SWIM-type" evidence="2">
    <location>
        <begin position="512"/>
        <end position="552"/>
    </location>
</feature>
<keyword evidence="1" id="KW-0863">Zinc-finger</keyword>
<dbReference type="EMBL" id="OU892282">
    <property type="protein sequence ID" value="CAG9770700.1"/>
    <property type="molecule type" value="Genomic_DNA"/>
</dbReference>
<keyword evidence="1" id="KW-0479">Metal-binding</keyword>
<evidence type="ECO:0000313" key="4">
    <source>
        <dbReference type="Proteomes" id="UP001152799"/>
    </source>
</evidence>
<evidence type="ECO:0000256" key="1">
    <source>
        <dbReference type="PROSITE-ProRule" id="PRU00325"/>
    </source>
</evidence>
<keyword evidence="1" id="KW-0862">Zinc</keyword>
<protein>
    <recommendedName>
        <fullName evidence="2">SWIM-type domain-containing protein</fullName>
    </recommendedName>
</protein>
<dbReference type="OrthoDB" id="6362223at2759"/>